<organism evidence="1 2">
    <name type="scientific">Mycobacterium pinniadriaticum</name>
    <dbReference type="NCBI Taxonomy" id="2994102"/>
    <lineage>
        <taxon>Bacteria</taxon>
        <taxon>Bacillati</taxon>
        <taxon>Actinomycetota</taxon>
        <taxon>Actinomycetes</taxon>
        <taxon>Mycobacteriales</taxon>
        <taxon>Mycobacteriaceae</taxon>
        <taxon>Mycobacterium</taxon>
    </lineage>
</organism>
<accession>A0ABT3SH54</accession>
<name>A0ABT3SH54_9MYCO</name>
<evidence type="ECO:0000313" key="1">
    <source>
        <dbReference type="EMBL" id="MCX2938230.1"/>
    </source>
</evidence>
<dbReference type="EMBL" id="JAPJDO010000012">
    <property type="protein sequence ID" value="MCX2938230.1"/>
    <property type="molecule type" value="Genomic_DNA"/>
</dbReference>
<proteinExistence type="predicted"/>
<reference evidence="1 2" key="1">
    <citation type="submission" date="2022-11" db="EMBL/GenBank/DDBJ databases">
        <title>Mycobacterium sp. nov.</title>
        <authorList>
            <person name="Papic B."/>
            <person name="Spicic S."/>
            <person name="Duvnjak S."/>
        </authorList>
    </citation>
    <scope>NUCLEOTIDE SEQUENCE [LARGE SCALE GENOMIC DNA]</scope>
    <source>
        <strain evidence="1 2">CVI_P4</strain>
    </source>
</reference>
<dbReference type="Proteomes" id="UP001300745">
    <property type="component" value="Unassembled WGS sequence"/>
</dbReference>
<keyword evidence="2" id="KW-1185">Reference proteome</keyword>
<protein>
    <submittedName>
        <fullName evidence="1">DUF2694 domain-containing protein</fullName>
    </submittedName>
</protein>
<sequence>MFEAANHDQSVIVHVGRNGDTRAVQLEPAAMDLPDQELASRIVRLNTLAYLRSQLAIRREMEANRVEGISGRLPTEPQVNAYAATIDF</sequence>
<gene>
    <name evidence="1" type="ORF">ORI27_16095</name>
</gene>
<comment type="caution">
    <text evidence="1">The sequence shown here is derived from an EMBL/GenBank/DDBJ whole genome shotgun (WGS) entry which is preliminary data.</text>
</comment>
<evidence type="ECO:0000313" key="2">
    <source>
        <dbReference type="Proteomes" id="UP001300745"/>
    </source>
</evidence>
<dbReference type="RefSeq" id="WP_265997830.1">
    <property type="nucleotide sequence ID" value="NZ_JAPJDN010000012.1"/>
</dbReference>